<evidence type="ECO:0000256" key="1">
    <source>
        <dbReference type="ARBA" id="ARBA00022723"/>
    </source>
</evidence>
<keyword evidence="5" id="KW-0804">Transcription</keyword>
<keyword evidence="4" id="KW-0238">DNA-binding</keyword>
<keyword evidence="10" id="KW-1185">Reference proteome</keyword>
<proteinExistence type="predicted"/>
<organism evidence="9 10">
    <name type="scientific">Diaporthe helianthi</name>
    <dbReference type="NCBI Taxonomy" id="158607"/>
    <lineage>
        <taxon>Eukaryota</taxon>
        <taxon>Fungi</taxon>
        <taxon>Dikarya</taxon>
        <taxon>Ascomycota</taxon>
        <taxon>Pezizomycotina</taxon>
        <taxon>Sordariomycetes</taxon>
        <taxon>Sordariomycetidae</taxon>
        <taxon>Diaporthales</taxon>
        <taxon>Diaporthaceae</taxon>
        <taxon>Diaporthe</taxon>
    </lineage>
</organism>
<dbReference type="InterPro" id="IPR051615">
    <property type="entry name" value="Transcr_Regulatory_Elem"/>
</dbReference>
<keyword evidence="1" id="KW-0479">Metal-binding</keyword>
<feature type="domain" description="Xylanolytic transcriptional activator regulatory" evidence="8">
    <location>
        <begin position="149"/>
        <end position="307"/>
    </location>
</feature>
<evidence type="ECO:0000313" key="9">
    <source>
        <dbReference type="EMBL" id="POS74698.1"/>
    </source>
</evidence>
<dbReference type="GO" id="GO:0008270">
    <property type="term" value="F:zinc ion binding"/>
    <property type="evidence" value="ECO:0007669"/>
    <property type="project" value="InterPro"/>
</dbReference>
<evidence type="ECO:0000313" key="10">
    <source>
        <dbReference type="Proteomes" id="UP000094444"/>
    </source>
</evidence>
<reference evidence="9" key="1">
    <citation type="submission" date="2017-09" db="EMBL/GenBank/DDBJ databases">
        <title>Polyketide synthases of a Diaporthe helianthi virulent isolate.</title>
        <authorList>
            <person name="Baroncelli R."/>
        </authorList>
    </citation>
    <scope>NUCLEOTIDE SEQUENCE [LARGE SCALE GENOMIC DNA]</scope>
    <source>
        <strain evidence="9">7/96</strain>
    </source>
</reference>
<keyword evidence="6" id="KW-0539">Nucleus</keyword>
<keyword evidence="3" id="KW-0805">Transcription regulation</keyword>
<dbReference type="PANTHER" id="PTHR31313:SF81">
    <property type="entry name" value="TY1 ENHANCER ACTIVATOR"/>
    <property type="match status" value="1"/>
</dbReference>
<dbReference type="InterPro" id="IPR007219">
    <property type="entry name" value="XnlR_reg_dom"/>
</dbReference>
<evidence type="ECO:0000256" key="3">
    <source>
        <dbReference type="ARBA" id="ARBA00023015"/>
    </source>
</evidence>
<protein>
    <submittedName>
        <fullName evidence="9">Nitrogen assimilation transcription factor nit-4</fullName>
    </submittedName>
</protein>
<evidence type="ECO:0000256" key="4">
    <source>
        <dbReference type="ARBA" id="ARBA00023125"/>
    </source>
</evidence>
<dbReference type="CDD" id="cd12148">
    <property type="entry name" value="fungal_TF_MHR"/>
    <property type="match status" value="1"/>
</dbReference>
<name>A0A2P5HWT2_DIAHE</name>
<evidence type="ECO:0000256" key="2">
    <source>
        <dbReference type="ARBA" id="ARBA00022833"/>
    </source>
</evidence>
<dbReference type="InParanoid" id="A0A2P5HWT2"/>
<dbReference type="Pfam" id="PF04082">
    <property type="entry name" value="Fungal_trans"/>
    <property type="match status" value="1"/>
</dbReference>
<dbReference type="PANTHER" id="PTHR31313">
    <property type="entry name" value="TY1 ENHANCER ACTIVATOR"/>
    <property type="match status" value="1"/>
</dbReference>
<dbReference type="EMBL" id="MAVT02000589">
    <property type="protein sequence ID" value="POS74698.1"/>
    <property type="molecule type" value="Genomic_DNA"/>
</dbReference>
<comment type="caution">
    <text evidence="9">The sequence shown here is derived from an EMBL/GenBank/DDBJ whole genome shotgun (WGS) entry which is preliminary data.</text>
</comment>
<dbReference type="GO" id="GO:0006351">
    <property type="term" value="P:DNA-templated transcription"/>
    <property type="evidence" value="ECO:0007669"/>
    <property type="project" value="InterPro"/>
</dbReference>
<dbReference type="OrthoDB" id="2154091at2759"/>
<dbReference type="Proteomes" id="UP000094444">
    <property type="component" value="Unassembled WGS sequence"/>
</dbReference>
<dbReference type="GO" id="GO:0003677">
    <property type="term" value="F:DNA binding"/>
    <property type="evidence" value="ECO:0007669"/>
    <property type="project" value="UniProtKB-KW"/>
</dbReference>
<evidence type="ECO:0000256" key="7">
    <source>
        <dbReference type="SAM" id="MobiDB-lite"/>
    </source>
</evidence>
<evidence type="ECO:0000256" key="5">
    <source>
        <dbReference type="ARBA" id="ARBA00023163"/>
    </source>
</evidence>
<keyword evidence="2" id="KW-0862">Zinc</keyword>
<feature type="region of interest" description="Disordered" evidence="7">
    <location>
        <begin position="55"/>
        <end position="77"/>
    </location>
</feature>
<accession>A0A2P5HWT2</accession>
<feature type="compositionally biased region" description="Acidic residues" evidence="7">
    <location>
        <begin position="60"/>
        <end position="74"/>
    </location>
</feature>
<sequence length="569" mass="63635">MAKRGNGSQSRVSHVGISACAPPSKKYVESLQARIRHLEAQVVSLGSKPAYESSKLDLNAEVDEQDESSGDDEKDPLSDLTVLAGRLNVIDDGQLHYFGSQSSYNLVREPLREADPHEPSHKAQVEGLLATAQLGKTVSISDELQDHLLDLYWRWQNPWNYVIHKGAFLKSFKGEDDGKYCSPLLLCSMFAIAARYSDRPELRSVQDDPNTTGDAFCEQAKILMLYEAEAPTITTVQAACILALRIMSDGKEALGWLYAGNATRMAHNLGLHLDSSKWIAAGSVSEQEVEAREVTWWGCYVVDNYAANNKLSNRELEDVISKADVELRTHFAALPSFLRISHSPKVPMLPHVCLFHIQYHAHLILLHRPLIRNRGRKNSASLDTSTNDGRNNKRDEYENQHMAACRHSATEIARLLRTYKQQYTLRRIPIAAVHLCFSAVVIHLMDSRPSNPNRSQAIRHLQTCVDALRDLRTAWCAWSDRALRAVGLLAREWYQCEDISLIQSCDDTLNLRGLETSHAGGVEAEAGDHWQSDSLAFLFDVGTPGQSMDSLVTDWLWESGYDVSNAIGE</sequence>
<evidence type="ECO:0000259" key="8">
    <source>
        <dbReference type="Pfam" id="PF04082"/>
    </source>
</evidence>
<gene>
    <name evidence="9" type="ORF">DHEL01_v206903</name>
</gene>
<evidence type="ECO:0000256" key="6">
    <source>
        <dbReference type="ARBA" id="ARBA00023242"/>
    </source>
</evidence>
<dbReference type="STRING" id="158607.A0A2P5HWT2"/>
<dbReference type="AlphaFoldDB" id="A0A2P5HWT2"/>